<evidence type="ECO:0000256" key="5">
    <source>
        <dbReference type="ARBA" id="ARBA00023010"/>
    </source>
</evidence>
<accession>A0A4R1BTI3</accession>
<keyword evidence="4 7" id="KW-1133">Transmembrane helix</keyword>
<proteinExistence type="inferred from homology"/>
<protein>
    <recommendedName>
        <fullName evidence="7">Sec-independent protein translocase protein TatC</fullName>
    </recommendedName>
</protein>
<evidence type="ECO:0000256" key="2">
    <source>
        <dbReference type="ARBA" id="ARBA00022692"/>
    </source>
</evidence>
<sequence length="263" mass="29098">MAGRLRLPSASRDDEARMTIVEHLDELRSRIIRVGIAFVAVVVVAWFFRVPVFNWLLAPAERLGGQLNFTGVTGAIMTDIKITLYVGLMLTLPWALYQAWAFVVPAVGEVGRAFTYTLVTLASLLFLAGAAFAYYFVLPFAMNFLIGWGGDRFQPIITGDAYLSFVMRFLLAFGIAFEVPAATYVGAKLGLITAPTLRRFRRHAIIVNAVVAAVLTPAEPFSMIMMMIPLTLLYEVSILIARYVNPVTEGPLPERFPGDEERA</sequence>
<dbReference type="Proteomes" id="UP000295244">
    <property type="component" value="Unassembled WGS sequence"/>
</dbReference>
<evidence type="ECO:0000256" key="6">
    <source>
        <dbReference type="ARBA" id="ARBA00023136"/>
    </source>
</evidence>
<organism evidence="8 9">
    <name type="scientific">Rubrobacter taiwanensis</name>
    <dbReference type="NCBI Taxonomy" id="185139"/>
    <lineage>
        <taxon>Bacteria</taxon>
        <taxon>Bacillati</taxon>
        <taxon>Actinomycetota</taxon>
        <taxon>Rubrobacteria</taxon>
        <taxon>Rubrobacterales</taxon>
        <taxon>Rubrobacteraceae</taxon>
        <taxon>Rubrobacter</taxon>
    </lineage>
</organism>
<dbReference type="GO" id="GO:0009977">
    <property type="term" value="F:proton motive force dependent protein transmembrane transporter activity"/>
    <property type="evidence" value="ECO:0007669"/>
    <property type="project" value="TreeGrafter"/>
</dbReference>
<dbReference type="AlphaFoldDB" id="A0A4R1BTI3"/>
<reference evidence="8 9" key="1">
    <citation type="submission" date="2019-03" db="EMBL/GenBank/DDBJ databases">
        <title>Whole genome sequence of a novel Rubrobacter taiwanensis strain, isolated from Yellowstone National Park.</title>
        <authorList>
            <person name="Freed S."/>
            <person name="Ramaley R.F."/>
            <person name="Kyndt J.A."/>
        </authorList>
    </citation>
    <scope>NUCLEOTIDE SEQUENCE [LARGE SCALE GENOMIC DNA]</scope>
    <source>
        <strain evidence="8 9">Yellowstone</strain>
    </source>
</reference>
<dbReference type="GO" id="GO:0065002">
    <property type="term" value="P:intracellular protein transmembrane transport"/>
    <property type="evidence" value="ECO:0007669"/>
    <property type="project" value="TreeGrafter"/>
</dbReference>
<evidence type="ECO:0000313" key="8">
    <source>
        <dbReference type="EMBL" id="TCJ20596.1"/>
    </source>
</evidence>
<dbReference type="PRINTS" id="PR01840">
    <property type="entry name" value="TATCFAMILY"/>
</dbReference>
<evidence type="ECO:0000256" key="3">
    <source>
        <dbReference type="ARBA" id="ARBA00022927"/>
    </source>
</evidence>
<comment type="subunit">
    <text evidence="7">The Tat system comprises two distinct complexes: a TatABC complex, containing multiple copies of TatA, TatB and TatC subunits, and a separate TatA complex, containing only TatA subunits. Substrates initially bind to the TatABC complex, which probably triggers association of the separate TatA complex to form the active translocon.</text>
</comment>
<dbReference type="PANTHER" id="PTHR30371:SF0">
    <property type="entry name" value="SEC-INDEPENDENT PROTEIN TRANSLOCASE PROTEIN TATC, CHLOROPLASTIC-RELATED"/>
    <property type="match status" value="1"/>
</dbReference>
<comment type="similarity">
    <text evidence="7">Belongs to the TatC family.</text>
</comment>
<dbReference type="Pfam" id="PF00902">
    <property type="entry name" value="TatC"/>
    <property type="match status" value="1"/>
</dbReference>
<evidence type="ECO:0000256" key="1">
    <source>
        <dbReference type="ARBA" id="ARBA00004141"/>
    </source>
</evidence>
<gene>
    <name evidence="7 8" type="primary">tatC</name>
    <name evidence="8" type="ORF">E0L93_00865</name>
</gene>
<dbReference type="OrthoDB" id="9777044at2"/>
<dbReference type="InterPro" id="IPR002033">
    <property type="entry name" value="TatC"/>
</dbReference>
<evidence type="ECO:0000256" key="7">
    <source>
        <dbReference type="HAMAP-Rule" id="MF_00902"/>
    </source>
</evidence>
<feature type="transmembrane region" description="Helical" evidence="7">
    <location>
        <begin position="31"/>
        <end position="48"/>
    </location>
</feature>
<comment type="subcellular location">
    <subcellularLocation>
        <location evidence="7">Cell membrane</location>
        <topology evidence="7">Multi-pass membrane protein</topology>
    </subcellularLocation>
    <subcellularLocation>
        <location evidence="1">Membrane</location>
        <topology evidence="1">Multi-pass membrane protein</topology>
    </subcellularLocation>
</comment>
<keyword evidence="7" id="KW-1003">Cell membrane</keyword>
<keyword evidence="6 7" id="KW-0472">Membrane</keyword>
<keyword evidence="2 7" id="KW-0812">Transmembrane</keyword>
<keyword evidence="7" id="KW-0813">Transport</keyword>
<feature type="transmembrane region" description="Helical" evidence="7">
    <location>
        <begin position="205"/>
        <end position="228"/>
    </location>
</feature>
<dbReference type="PANTHER" id="PTHR30371">
    <property type="entry name" value="SEC-INDEPENDENT PROTEIN TRANSLOCASE PROTEIN TATC"/>
    <property type="match status" value="1"/>
</dbReference>
<dbReference type="EMBL" id="SKBU01000002">
    <property type="protein sequence ID" value="TCJ20596.1"/>
    <property type="molecule type" value="Genomic_DNA"/>
</dbReference>
<evidence type="ECO:0000313" key="9">
    <source>
        <dbReference type="Proteomes" id="UP000295244"/>
    </source>
</evidence>
<dbReference type="GO" id="GO:0033281">
    <property type="term" value="C:TAT protein transport complex"/>
    <property type="evidence" value="ECO:0007669"/>
    <property type="project" value="UniProtKB-UniRule"/>
</dbReference>
<keyword evidence="3 7" id="KW-0653">Protein transport</keyword>
<feature type="transmembrane region" description="Helical" evidence="7">
    <location>
        <begin position="161"/>
        <end position="185"/>
    </location>
</feature>
<feature type="transmembrane region" description="Helical" evidence="7">
    <location>
        <begin position="116"/>
        <end position="141"/>
    </location>
</feature>
<comment type="function">
    <text evidence="7">Part of the twin-arginine translocation (Tat) system that transports large folded proteins containing a characteristic twin-arginine motif in their signal peptide across membranes. Together with TatB, TatC is part of a receptor directly interacting with Tat signal peptides.</text>
</comment>
<comment type="caution">
    <text evidence="7">Lacks conserved residue(s) required for the propagation of feature annotation.</text>
</comment>
<name>A0A4R1BTI3_9ACTN</name>
<dbReference type="GO" id="GO:0043953">
    <property type="term" value="P:protein transport by the Tat complex"/>
    <property type="evidence" value="ECO:0007669"/>
    <property type="project" value="UniProtKB-UniRule"/>
</dbReference>
<dbReference type="NCBIfam" id="TIGR00945">
    <property type="entry name" value="tatC"/>
    <property type="match status" value="1"/>
</dbReference>
<keyword evidence="9" id="KW-1185">Reference proteome</keyword>
<dbReference type="HAMAP" id="MF_00902">
    <property type="entry name" value="TatC"/>
    <property type="match status" value="1"/>
</dbReference>
<keyword evidence="5 7" id="KW-0811">Translocation</keyword>
<feature type="transmembrane region" description="Helical" evidence="7">
    <location>
        <begin position="82"/>
        <end position="104"/>
    </location>
</feature>
<comment type="caution">
    <text evidence="8">The sequence shown here is derived from an EMBL/GenBank/DDBJ whole genome shotgun (WGS) entry which is preliminary data.</text>
</comment>
<evidence type="ECO:0000256" key="4">
    <source>
        <dbReference type="ARBA" id="ARBA00022989"/>
    </source>
</evidence>